<dbReference type="EMBL" id="WQKZ01000001">
    <property type="protein sequence ID" value="MVN74921.1"/>
    <property type="molecule type" value="Genomic_DNA"/>
</dbReference>
<evidence type="ECO:0000256" key="1">
    <source>
        <dbReference type="SAM" id="MobiDB-lite"/>
    </source>
</evidence>
<proteinExistence type="predicted"/>
<dbReference type="Proteomes" id="UP000441336">
    <property type="component" value="Unassembled WGS sequence"/>
</dbReference>
<accession>A0A7K1T9T1</accession>
<feature type="region of interest" description="Disordered" evidence="1">
    <location>
        <begin position="1"/>
        <end position="24"/>
    </location>
</feature>
<protein>
    <submittedName>
        <fullName evidence="2">Uncharacterized protein</fullName>
    </submittedName>
</protein>
<dbReference type="RefSeq" id="WP_157561695.1">
    <property type="nucleotide sequence ID" value="NZ_WQKZ01000001.1"/>
</dbReference>
<name>A0A7K1T9T1_9BACT</name>
<dbReference type="AlphaFoldDB" id="A0A7K1T9T1"/>
<evidence type="ECO:0000313" key="3">
    <source>
        <dbReference type="Proteomes" id="UP000441336"/>
    </source>
</evidence>
<evidence type="ECO:0000313" key="2">
    <source>
        <dbReference type="EMBL" id="MVN74921.1"/>
    </source>
</evidence>
<reference evidence="2 3" key="1">
    <citation type="submission" date="2019-12" db="EMBL/GenBank/DDBJ databases">
        <title>Hymenobacter sp. HMF4947 Genome sequencing and assembly.</title>
        <authorList>
            <person name="Kang H."/>
            <person name="Cha I."/>
            <person name="Kim H."/>
            <person name="Joh K."/>
        </authorList>
    </citation>
    <scope>NUCLEOTIDE SEQUENCE [LARGE SCALE GENOMIC DNA]</scope>
    <source>
        <strain evidence="2 3">HMF4947</strain>
    </source>
</reference>
<organism evidence="2 3">
    <name type="scientific">Hymenobacter ginkgonis</name>
    <dbReference type="NCBI Taxonomy" id="2682976"/>
    <lineage>
        <taxon>Bacteria</taxon>
        <taxon>Pseudomonadati</taxon>
        <taxon>Bacteroidota</taxon>
        <taxon>Cytophagia</taxon>
        <taxon>Cytophagales</taxon>
        <taxon>Hymenobacteraceae</taxon>
        <taxon>Hymenobacter</taxon>
    </lineage>
</organism>
<sequence>MLPATYQAHTFSQKRTPAKKVPRANQGGTEVIAIEQLLAGRFTALQADSTALLLDVAQEKEFNRLRNNLEAFNAFWNTDPYSYEMDFYRSHDAIRQRMARQVAK</sequence>
<gene>
    <name evidence="2" type="ORF">GO988_01135</name>
</gene>
<keyword evidence="3" id="KW-1185">Reference proteome</keyword>
<comment type="caution">
    <text evidence="2">The sequence shown here is derived from an EMBL/GenBank/DDBJ whole genome shotgun (WGS) entry which is preliminary data.</text>
</comment>